<evidence type="ECO:0000256" key="2">
    <source>
        <dbReference type="ARBA" id="ARBA00005419"/>
    </source>
</evidence>
<gene>
    <name evidence="10" type="ORF">CLV44_12533</name>
</gene>
<evidence type="ECO:0000256" key="8">
    <source>
        <dbReference type="ARBA" id="ARBA00049417"/>
    </source>
</evidence>
<dbReference type="CDD" id="cd07422">
    <property type="entry name" value="MPP_ApaH"/>
    <property type="match status" value="1"/>
</dbReference>
<evidence type="ECO:0000313" key="10">
    <source>
        <dbReference type="EMBL" id="PSL10859.1"/>
    </source>
</evidence>
<accession>A0A2P8EN02</accession>
<dbReference type="Gene3D" id="3.60.21.10">
    <property type="match status" value="1"/>
</dbReference>
<dbReference type="EC" id="3.6.1.41" evidence="3"/>
<dbReference type="NCBIfam" id="NF001204">
    <property type="entry name" value="PRK00166.1"/>
    <property type="match status" value="1"/>
</dbReference>
<evidence type="ECO:0000256" key="7">
    <source>
        <dbReference type="ARBA" id="ARBA00033210"/>
    </source>
</evidence>
<dbReference type="RefSeq" id="WP_106593043.1">
    <property type="nucleotide sequence ID" value="NZ_PYGI01000025.1"/>
</dbReference>
<dbReference type="PANTHER" id="PTHR40942:SF4">
    <property type="entry name" value="CYTOCHROME C5"/>
    <property type="match status" value="1"/>
</dbReference>
<dbReference type="Pfam" id="PF00149">
    <property type="entry name" value="Metallophos"/>
    <property type="match status" value="1"/>
</dbReference>
<comment type="caution">
    <text evidence="10">The sequence shown here is derived from an EMBL/GenBank/DDBJ whole genome shotgun (WGS) entry which is preliminary data.</text>
</comment>
<proteinExistence type="inferred from homology"/>
<dbReference type="InterPro" id="IPR029052">
    <property type="entry name" value="Metallo-depent_PP-like"/>
</dbReference>
<comment type="catalytic activity">
    <reaction evidence="8">
        <text>P(1),P(4)-bis(5'-adenosyl) tetraphosphate + H2O = 2 ADP + 2 H(+)</text>
        <dbReference type="Rhea" id="RHEA:24252"/>
        <dbReference type="ChEBI" id="CHEBI:15377"/>
        <dbReference type="ChEBI" id="CHEBI:15378"/>
        <dbReference type="ChEBI" id="CHEBI:58141"/>
        <dbReference type="ChEBI" id="CHEBI:456216"/>
        <dbReference type="EC" id="3.6.1.41"/>
    </reaction>
</comment>
<evidence type="ECO:0000259" key="9">
    <source>
        <dbReference type="Pfam" id="PF00149"/>
    </source>
</evidence>
<evidence type="ECO:0000256" key="6">
    <source>
        <dbReference type="ARBA" id="ARBA00032248"/>
    </source>
</evidence>
<comment type="function">
    <text evidence="1">Hydrolyzes diadenosine 5',5'''-P1,P4-tetraphosphate to yield ADP.</text>
</comment>
<sequence>MATYAIGDLQGCYDELVQLLEQIGFGHGDQLWLTGDLVNRGPRSLDTLRFVKELGDAAITVLGNHDLHLLALHHGATRKPGATLAPILDAPDRNALMEWLQSRPLLHDDKDLGHVMTHAGIPHIWSLKQARQYANEVEQALQGEQAGSFFAHMYGNHPDRWHDHLTGTDRLRTITNYFTRMRFIKRDGSLEFKANGGVESAPKGFQPWFEQPRSKLLKRHQLFGHWAALGFRQLPGITALDSGCVWGNTLTAVRLEDGNWFSQPCLGNLTQGE</sequence>
<organism evidence="10 11">
    <name type="scientific">Marinobacterium halophilum</name>
    <dbReference type="NCBI Taxonomy" id="267374"/>
    <lineage>
        <taxon>Bacteria</taxon>
        <taxon>Pseudomonadati</taxon>
        <taxon>Pseudomonadota</taxon>
        <taxon>Gammaproteobacteria</taxon>
        <taxon>Oceanospirillales</taxon>
        <taxon>Oceanospirillaceae</taxon>
        <taxon>Marinobacterium</taxon>
    </lineage>
</organism>
<dbReference type="InterPro" id="IPR004843">
    <property type="entry name" value="Calcineurin-like_PHP"/>
</dbReference>
<dbReference type="NCBIfam" id="TIGR00668">
    <property type="entry name" value="apaH"/>
    <property type="match status" value="1"/>
</dbReference>
<dbReference type="GO" id="GO:0008803">
    <property type="term" value="F:bis(5'-nucleosyl)-tetraphosphatase (symmetrical) activity"/>
    <property type="evidence" value="ECO:0007669"/>
    <property type="project" value="UniProtKB-EC"/>
</dbReference>
<name>A0A2P8EN02_9GAMM</name>
<dbReference type="EMBL" id="PYGI01000025">
    <property type="protein sequence ID" value="PSL10859.1"/>
    <property type="molecule type" value="Genomic_DNA"/>
</dbReference>
<dbReference type="InterPro" id="IPR004617">
    <property type="entry name" value="ApaH"/>
</dbReference>
<comment type="similarity">
    <text evidence="2">Belongs to the Ap4A hydrolase family.</text>
</comment>
<dbReference type="PIRSF" id="PIRSF000903">
    <property type="entry name" value="B5n-ttraPtase_sm"/>
    <property type="match status" value="1"/>
</dbReference>
<dbReference type="AlphaFoldDB" id="A0A2P8EN02"/>
<dbReference type="SUPFAM" id="SSF56300">
    <property type="entry name" value="Metallo-dependent phosphatases"/>
    <property type="match status" value="1"/>
</dbReference>
<evidence type="ECO:0000256" key="5">
    <source>
        <dbReference type="ARBA" id="ARBA00031248"/>
    </source>
</evidence>
<keyword evidence="11" id="KW-1185">Reference proteome</keyword>
<protein>
    <recommendedName>
        <fullName evidence="3">bis(5'-nucleosyl)-tetraphosphatase (symmetrical)</fullName>
        <ecNumber evidence="3">3.6.1.41</ecNumber>
    </recommendedName>
    <alternativeName>
        <fullName evidence="6">Ap4A hydrolase</fullName>
    </alternativeName>
    <alternativeName>
        <fullName evidence="5">Diadenosine 5',5'''-P1,P4-tetraphosphate pyrophosphohydrolase</fullName>
    </alternativeName>
    <alternativeName>
        <fullName evidence="7">Diadenosine tetraphosphatase</fullName>
    </alternativeName>
</protein>
<evidence type="ECO:0000256" key="1">
    <source>
        <dbReference type="ARBA" id="ARBA00003413"/>
    </source>
</evidence>
<evidence type="ECO:0000256" key="3">
    <source>
        <dbReference type="ARBA" id="ARBA00012506"/>
    </source>
</evidence>
<dbReference type="Proteomes" id="UP000242133">
    <property type="component" value="Unassembled WGS sequence"/>
</dbReference>
<feature type="domain" description="Calcineurin-like phosphoesterase" evidence="9">
    <location>
        <begin position="4"/>
        <end position="164"/>
    </location>
</feature>
<dbReference type="OrthoDB" id="9807890at2"/>
<keyword evidence="4" id="KW-0378">Hydrolase</keyword>
<dbReference type="PANTHER" id="PTHR40942">
    <property type="match status" value="1"/>
</dbReference>
<evidence type="ECO:0000313" key="11">
    <source>
        <dbReference type="Proteomes" id="UP000242133"/>
    </source>
</evidence>
<reference evidence="10 11" key="1">
    <citation type="submission" date="2018-03" db="EMBL/GenBank/DDBJ databases">
        <title>Genomic Encyclopedia of Archaeal and Bacterial Type Strains, Phase II (KMG-II): from individual species to whole genera.</title>
        <authorList>
            <person name="Goeker M."/>
        </authorList>
    </citation>
    <scope>NUCLEOTIDE SEQUENCE [LARGE SCALE GENOMIC DNA]</scope>
    <source>
        <strain evidence="10 11">DSM 17586</strain>
    </source>
</reference>
<evidence type="ECO:0000256" key="4">
    <source>
        <dbReference type="ARBA" id="ARBA00022801"/>
    </source>
</evidence>